<evidence type="ECO:0000313" key="3">
    <source>
        <dbReference type="Proteomes" id="UP000199377"/>
    </source>
</evidence>
<dbReference type="Proteomes" id="UP000199377">
    <property type="component" value="Unassembled WGS sequence"/>
</dbReference>
<name>A0A1I3J3U3_9RHOB</name>
<dbReference type="AlphaFoldDB" id="A0A1I3J3U3"/>
<feature type="region of interest" description="Disordered" evidence="1">
    <location>
        <begin position="1"/>
        <end position="21"/>
    </location>
</feature>
<dbReference type="InterPro" id="IPR046287">
    <property type="entry name" value="DUF6324"/>
</dbReference>
<dbReference type="Pfam" id="PF19849">
    <property type="entry name" value="DUF6324"/>
    <property type="match status" value="1"/>
</dbReference>
<protein>
    <submittedName>
        <fullName evidence="2">Uncharacterized protein</fullName>
    </submittedName>
</protein>
<dbReference type="OrthoDB" id="7871758at2"/>
<proteinExistence type="predicted"/>
<accession>A0A1I3J3U3</accession>
<feature type="compositionally biased region" description="Gly residues" evidence="1">
    <location>
        <begin position="74"/>
        <end position="98"/>
    </location>
</feature>
<sequence length="104" mass="10477">MGIDSESDVAASLQIGPTSEGMVRIYVEGEGFSLPLDFHPEEAEEIAEELMGAAERARGASKRGGAGRPKAGGQPKGPGRGPGAKPGRGPGRGPGGGGRPDRGR</sequence>
<feature type="region of interest" description="Disordered" evidence="1">
    <location>
        <begin position="38"/>
        <end position="104"/>
    </location>
</feature>
<gene>
    <name evidence="2" type="ORF">SAMN05216258_107341</name>
</gene>
<keyword evidence="3" id="KW-1185">Reference proteome</keyword>
<evidence type="ECO:0000256" key="1">
    <source>
        <dbReference type="SAM" id="MobiDB-lite"/>
    </source>
</evidence>
<organism evidence="2 3">
    <name type="scientific">Albimonas pacifica</name>
    <dbReference type="NCBI Taxonomy" id="1114924"/>
    <lineage>
        <taxon>Bacteria</taxon>
        <taxon>Pseudomonadati</taxon>
        <taxon>Pseudomonadota</taxon>
        <taxon>Alphaproteobacteria</taxon>
        <taxon>Rhodobacterales</taxon>
        <taxon>Paracoccaceae</taxon>
        <taxon>Albimonas</taxon>
    </lineage>
</organism>
<evidence type="ECO:0000313" key="2">
    <source>
        <dbReference type="EMBL" id="SFI54628.1"/>
    </source>
</evidence>
<dbReference type="STRING" id="1114924.SAMN05216258_107341"/>
<dbReference type="EMBL" id="FOQH01000007">
    <property type="protein sequence ID" value="SFI54628.1"/>
    <property type="molecule type" value="Genomic_DNA"/>
</dbReference>
<reference evidence="2 3" key="1">
    <citation type="submission" date="2016-10" db="EMBL/GenBank/DDBJ databases">
        <authorList>
            <person name="de Groot N.N."/>
        </authorList>
    </citation>
    <scope>NUCLEOTIDE SEQUENCE [LARGE SCALE GENOMIC DNA]</scope>
    <source>
        <strain evidence="2 3">CGMCC 1.11030</strain>
    </source>
</reference>